<reference evidence="1 2" key="1">
    <citation type="submission" date="2023-07" db="EMBL/GenBank/DDBJ databases">
        <title>Sorghum-associated microbial communities from plants grown in Nebraska, USA.</title>
        <authorList>
            <person name="Schachtman D."/>
        </authorList>
    </citation>
    <scope>NUCLEOTIDE SEQUENCE [LARGE SCALE GENOMIC DNA]</scope>
    <source>
        <strain evidence="1 2">584</strain>
    </source>
</reference>
<evidence type="ECO:0000313" key="1">
    <source>
        <dbReference type="EMBL" id="MDR6289618.1"/>
    </source>
</evidence>
<dbReference type="SUPFAM" id="SSF54593">
    <property type="entry name" value="Glyoxalase/Bleomycin resistance protein/Dihydroxybiphenyl dioxygenase"/>
    <property type="match status" value="1"/>
</dbReference>
<dbReference type="EMBL" id="JAVDPW010000003">
    <property type="protein sequence ID" value="MDR6289618.1"/>
    <property type="molecule type" value="Genomic_DNA"/>
</dbReference>
<comment type="caution">
    <text evidence="1">The sequence shown here is derived from an EMBL/GenBank/DDBJ whole genome shotgun (WGS) entry which is preliminary data.</text>
</comment>
<proteinExistence type="predicted"/>
<name>A0ABU1JLY0_9PROT</name>
<accession>A0ABU1JLY0</accession>
<dbReference type="Proteomes" id="UP001262410">
    <property type="component" value="Unassembled WGS sequence"/>
</dbReference>
<evidence type="ECO:0000313" key="2">
    <source>
        <dbReference type="Proteomes" id="UP001262410"/>
    </source>
</evidence>
<organism evidence="1 2">
    <name type="scientific">Inquilinus ginsengisoli</name>
    <dbReference type="NCBI Taxonomy" id="363840"/>
    <lineage>
        <taxon>Bacteria</taxon>
        <taxon>Pseudomonadati</taxon>
        <taxon>Pseudomonadota</taxon>
        <taxon>Alphaproteobacteria</taxon>
        <taxon>Rhodospirillales</taxon>
        <taxon>Rhodospirillaceae</taxon>
        <taxon>Inquilinus</taxon>
    </lineage>
</organism>
<keyword evidence="2" id="KW-1185">Reference proteome</keyword>
<dbReference type="RefSeq" id="WP_309793899.1">
    <property type="nucleotide sequence ID" value="NZ_JAVDPW010000003.1"/>
</dbReference>
<gene>
    <name evidence="1" type="ORF">E9232_002133</name>
</gene>
<dbReference type="InterPro" id="IPR029068">
    <property type="entry name" value="Glyas_Bleomycin-R_OHBP_Dase"/>
</dbReference>
<sequence>MAFAIGVADLSAWRARLEREGVALTGEAHWRFGGTSLYTGQAVAKT</sequence>
<protein>
    <submittedName>
        <fullName evidence="1">Uncharacterized protein</fullName>
    </submittedName>
</protein>